<evidence type="ECO:0000256" key="3">
    <source>
        <dbReference type="ARBA" id="ARBA00004406"/>
    </source>
</evidence>
<keyword evidence="9 14" id="KW-0560">Oxidoreductase</keyword>
<evidence type="ECO:0000256" key="10">
    <source>
        <dbReference type="ARBA" id="ARBA00023004"/>
    </source>
</evidence>
<dbReference type="GO" id="GO:0020037">
    <property type="term" value="F:heme binding"/>
    <property type="evidence" value="ECO:0007669"/>
    <property type="project" value="InterPro"/>
</dbReference>
<proteinExistence type="inferred from homology"/>
<reference evidence="16" key="1">
    <citation type="submission" date="2021-07" db="EMBL/GenBank/DDBJ databases">
        <authorList>
            <person name="Catto M.A."/>
            <person name="Jacobson A."/>
            <person name="Kennedy G."/>
            <person name="Labadie P."/>
            <person name="Hunt B.G."/>
            <person name="Srinivasan R."/>
        </authorList>
    </citation>
    <scope>NUCLEOTIDE SEQUENCE</scope>
    <source>
        <strain evidence="16">PL_HMW_Pooled</strain>
        <tissue evidence="16">Head</tissue>
    </source>
</reference>
<dbReference type="AlphaFoldDB" id="A0AAE1LS85"/>
<evidence type="ECO:0000256" key="7">
    <source>
        <dbReference type="ARBA" id="ARBA00022824"/>
    </source>
</evidence>
<dbReference type="CDD" id="cd20628">
    <property type="entry name" value="CYP4"/>
    <property type="match status" value="1"/>
</dbReference>
<dbReference type="GO" id="GO:0005789">
    <property type="term" value="C:endoplasmic reticulum membrane"/>
    <property type="evidence" value="ECO:0007669"/>
    <property type="project" value="UniProtKB-SubCell"/>
</dbReference>
<evidence type="ECO:0000256" key="11">
    <source>
        <dbReference type="ARBA" id="ARBA00023033"/>
    </source>
</evidence>
<keyword evidence="17" id="KW-1185">Reference proteome</keyword>
<feature type="non-terminal residue" evidence="16">
    <location>
        <position position="1"/>
    </location>
</feature>
<evidence type="ECO:0000313" key="17">
    <source>
        <dbReference type="Proteomes" id="UP001219518"/>
    </source>
</evidence>
<dbReference type="SUPFAM" id="SSF48264">
    <property type="entry name" value="Cytochrome P450"/>
    <property type="match status" value="1"/>
</dbReference>
<evidence type="ECO:0000256" key="13">
    <source>
        <dbReference type="PIRSR" id="PIRSR602401-1"/>
    </source>
</evidence>
<keyword evidence="5 13" id="KW-0349">Heme</keyword>
<evidence type="ECO:0000256" key="8">
    <source>
        <dbReference type="ARBA" id="ARBA00022848"/>
    </source>
</evidence>
<comment type="cofactor">
    <cofactor evidence="1 13">
        <name>heme</name>
        <dbReference type="ChEBI" id="CHEBI:30413"/>
    </cofactor>
</comment>
<protein>
    <submittedName>
        <fullName evidence="16">Cytochrome P450 4C1</fullName>
    </submittedName>
</protein>
<evidence type="ECO:0000256" key="15">
    <source>
        <dbReference type="SAM" id="Phobius"/>
    </source>
</evidence>
<dbReference type="InterPro" id="IPR036396">
    <property type="entry name" value="Cyt_P450_sf"/>
</dbReference>
<evidence type="ECO:0000256" key="4">
    <source>
        <dbReference type="ARBA" id="ARBA00010617"/>
    </source>
</evidence>
<dbReference type="PRINTS" id="PR00463">
    <property type="entry name" value="EP450I"/>
</dbReference>
<feature type="transmembrane region" description="Helical" evidence="15">
    <location>
        <begin position="24"/>
        <end position="47"/>
    </location>
</feature>
<reference evidence="16" key="2">
    <citation type="journal article" date="2023" name="BMC Genomics">
        <title>Pest status, molecular evolution, and epigenetic factors derived from the genome assembly of Frankliniella fusca, a thysanopteran phytovirus vector.</title>
        <authorList>
            <person name="Catto M.A."/>
            <person name="Labadie P.E."/>
            <person name="Jacobson A.L."/>
            <person name="Kennedy G.G."/>
            <person name="Srinivasan R."/>
            <person name="Hunt B.G."/>
        </authorList>
    </citation>
    <scope>NUCLEOTIDE SEQUENCE</scope>
    <source>
        <strain evidence="16">PL_HMW_Pooled</strain>
    </source>
</reference>
<dbReference type="EMBL" id="JAHWGI010001331">
    <property type="protein sequence ID" value="KAK3928462.1"/>
    <property type="molecule type" value="Genomic_DNA"/>
</dbReference>
<evidence type="ECO:0000256" key="6">
    <source>
        <dbReference type="ARBA" id="ARBA00022723"/>
    </source>
</evidence>
<keyword evidence="8" id="KW-0492">Microsome</keyword>
<evidence type="ECO:0000256" key="12">
    <source>
        <dbReference type="ARBA" id="ARBA00023136"/>
    </source>
</evidence>
<gene>
    <name evidence="16" type="ORF">KUF71_016709</name>
</gene>
<dbReference type="PRINTS" id="PR00385">
    <property type="entry name" value="P450"/>
</dbReference>
<keyword evidence="6 13" id="KW-0479">Metal-binding</keyword>
<dbReference type="PROSITE" id="PS00086">
    <property type="entry name" value="CYTOCHROME_P450"/>
    <property type="match status" value="1"/>
</dbReference>
<feature type="binding site" description="axial binding residue" evidence="13">
    <location>
        <position position="476"/>
    </location>
    <ligand>
        <name>heme</name>
        <dbReference type="ChEBI" id="CHEBI:30413"/>
    </ligand>
    <ligandPart>
        <name>Fe</name>
        <dbReference type="ChEBI" id="CHEBI:18248"/>
    </ligandPart>
</feature>
<accession>A0AAE1LS85</accession>
<comment type="similarity">
    <text evidence="4 14">Belongs to the cytochrome P450 family.</text>
</comment>
<evidence type="ECO:0000256" key="14">
    <source>
        <dbReference type="RuleBase" id="RU000461"/>
    </source>
</evidence>
<keyword evidence="15" id="KW-1133">Transmembrane helix</keyword>
<dbReference type="PANTHER" id="PTHR24291">
    <property type="entry name" value="CYTOCHROME P450 FAMILY 4"/>
    <property type="match status" value="1"/>
</dbReference>
<dbReference type="InterPro" id="IPR050196">
    <property type="entry name" value="Cytochrome_P450_Monoox"/>
</dbReference>
<dbReference type="InterPro" id="IPR002401">
    <property type="entry name" value="Cyt_P450_E_grp-I"/>
</dbReference>
<keyword evidence="11 14" id="KW-0503">Monooxygenase</keyword>
<dbReference type="InterPro" id="IPR017972">
    <property type="entry name" value="Cyt_P450_CS"/>
</dbReference>
<keyword evidence="12 15" id="KW-0472">Membrane</keyword>
<name>A0AAE1LS85_9NEOP</name>
<comment type="caution">
    <text evidence="16">The sequence shown here is derived from an EMBL/GenBank/DDBJ whole genome shotgun (WGS) entry which is preliminary data.</text>
</comment>
<dbReference type="GO" id="GO:0005506">
    <property type="term" value="F:iron ion binding"/>
    <property type="evidence" value="ECO:0007669"/>
    <property type="project" value="InterPro"/>
</dbReference>
<dbReference type="Pfam" id="PF00067">
    <property type="entry name" value="p450"/>
    <property type="match status" value="1"/>
</dbReference>
<evidence type="ECO:0000256" key="2">
    <source>
        <dbReference type="ARBA" id="ARBA00004174"/>
    </source>
</evidence>
<evidence type="ECO:0000256" key="1">
    <source>
        <dbReference type="ARBA" id="ARBA00001971"/>
    </source>
</evidence>
<sequence>MTHNVEEAGGEAHRLDPSRARRSAAMLALVLLLVLAAAGLAVAAHLLRFARAVSEFRRVRRMTAKLPGPPMYPVIGHALEVACSLEDIYDRLQSLTATYGPLFRIALAHLTFTVVMHPDDMEAVMTSAKTSDKSVVYGALEPLMGSGLAILGGDVWRRHRKAITPSLHLDILRDFVHIFHKQGVAFADTLAEFADTGETFDVTPLCGTCANNTICETVMSSDVDEDDPQKRAFLSAIPKALDHFMYRVWRPWFLSEWAYSLHRTQFPEYVEVKNALNSFSMRIIREKKEALKNNTGSPAQPQRKRQAFLDHVLSSEEGAALSGEELAEEVKTLVTIASGSSMDALAFFIYTLAIRQDIQDKVRQEIDDILGEDRERAVQHSDLGHMQYTERVIKEMMRFFSVVPIFARTVTEDFTLPSGFTIPRGCQVAFWLPYVHRNPQWFPEPDKFDPDRFLPDNSRGRHPFAFVPFSAGPRNCIGQRYAMMFLKTVAAAVVPRLRFEVPADGPKRLEDVPLMVNLTLSVRGGANVR</sequence>
<keyword evidence="7" id="KW-0256">Endoplasmic reticulum</keyword>
<comment type="subcellular location">
    <subcellularLocation>
        <location evidence="3">Endoplasmic reticulum membrane</location>
        <topology evidence="3">Peripheral membrane protein</topology>
    </subcellularLocation>
    <subcellularLocation>
        <location evidence="2">Microsome membrane</location>
        <topology evidence="2">Peripheral membrane protein</topology>
    </subcellularLocation>
</comment>
<dbReference type="PANTHER" id="PTHR24291:SF189">
    <property type="entry name" value="CYTOCHROME P450 4C3-RELATED"/>
    <property type="match status" value="1"/>
</dbReference>
<evidence type="ECO:0000256" key="9">
    <source>
        <dbReference type="ARBA" id="ARBA00023002"/>
    </source>
</evidence>
<dbReference type="GO" id="GO:0016705">
    <property type="term" value="F:oxidoreductase activity, acting on paired donors, with incorporation or reduction of molecular oxygen"/>
    <property type="evidence" value="ECO:0007669"/>
    <property type="project" value="InterPro"/>
</dbReference>
<evidence type="ECO:0000256" key="5">
    <source>
        <dbReference type="ARBA" id="ARBA00022617"/>
    </source>
</evidence>
<dbReference type="GO" id="GO:0004497">
    <property type="term" value="F:monooxygenase activity"/>
    <property type="evidence" value="ECO:0007669"/>
    <property type="project" value="UniProtKB-KW"/>
</dbReference>
<dbReference type="InterPro" id="IPR001128">
    <property type="entry name" value="Cyt_P450"/>
</dbReference>
<keyword evidence="10 13" id="KW-0408">Iron</keyword>
<organism evidence="16 17">
    <name type="scientific">Frankliniella fusca</name>
    <dbReference type="NCBI Taxonomy" id="407009"/>
    <lineage>
        <taxon>Eukaryota</taxon>
        <taxon>Metazoa</taxon>
        <taxon>Ecdysozoa</taxon>
        <taxon>Arthropoda</taxon>
        <taxon>Hexapoda</taxon>
        <taxon>Insecta</taxon>
        <taxon>Pterygota</taxon>
        <taxon>Neoptera</taxon>
        <taxon>Paraneoptera</taxon>
        <taxon>Thysanoptera</taxon>
        <taxon>Terebrantia</taxon>
        <taxon>Thripoidea</taxon>
        <taxon>Thripidae</taxon>
        <taxon>Frankliniella</taxon>
    </lineage>
</organism>
<dbReference type="Gene3D" id="1.10.630.10">
    <property type="entry name" value="Cytochrome P450"/>
    <property type="match status" value="1"/>
</dbReference>
<dbReference type="Proteomes" id="UP001219518">
    <property type="component" value="Unassembled WGS sequence"/>
</dbReference>
<evidence type="ECO:0000313" key="16">
    <source>
        <dbReference type="EMBL" id="KAK3928462.1"/>
    </source>
</evidence>
<keyword evidence="15" id="KW-0812">Transmembrane</keyword>